<dbReference type="CDD" id="cd12148">
    <property type="entry name" value="fungal_TF_MHR"/>
    <property type="match status" value="1"/>
</dbReference>
<keyword evidence="3" id="KW-0238">DNA-binding</keyword>
<gene>
    <name evidence="8" type="ORF">AJ80_03404</name>
</gene>
<evidence type="ECO:0000256" key="5">
    <source>
        <dbReference type="ARBA" id="ARBA00023242"/>
    </source>
</evidence>
<dbReference type="SMART" id="SM00906">
    <property type="entry name" value="Fungal_trans"/>
    <property type="match status" value="1"/>
</dbReference>
<evidence type="ECO:0000313" key="9">
    <source>
        <dbReference type="Proteomes" id="UP000224634"/>
    </source>
</evidence>
<dbReference type="GO" id="GO:0003677">
    <property type="term" value="F:DNA binding"/>
    <property type="evidence" value="ECO:0007669"/>
    <property type="project" value="UniProtKB-KW"/>
</dbReference>
<evidence type="ECO:0000313" key="8">
    <source>
        <dbReference type="EMBL" id="PGH20777.1"/>
    </source>
</evidence>
<keyword evidence="5" id="KW-0539">Nucleus</keyword>
<dbReference type="GO" id="GO:0008270">
    <property type="term" value="F:zinc ion binding"/>
    <property type="evidence" value="ECO:0007669"/>
    <property type="project" value="InterPro"/>
</dbReference>
<dbReference type="GO" id="GO:0006351">
    <property type="term" value="P:DNA-templated transcription"/>
    <property type="evidence" value="ECO:0007669"/>
    <property type="project" value="InterPro"/>
</dbReference>
<dbReference type="OrthoDB" id="5121955at2759"/>
<evidence type="ECO:0000256" key="1">
    <source>
        <dbReference type="ARBA" id="ARBA00022833"/>
    </source>
</evidence>
<evidence type="ECO:0000256" key="4">
    <source>
        <dbReference type="ARBA" id="ARBA00023163"/>
    </source>
</evidence>
<dbReference type="Proteomes" id="UP000224634">
    <property type="component" value="Unassembled WGS sequence"/>
</dbReference>
<dbReference type="STRING" id="1447883.A0A2B7YJH2"/>
<dbReference type="InterPro" id="IPR007219">
    <property type="entry name" value="XnlR_reg_dom"/>
</dbReference>
<keyword evidence="2" id="KW-0805">Transcription regulation</keyword>
<feature type="region of interest" description="Disordered" evidence="6">
    <location>
        <begin position="445"/>
        <end position="471"/>
    </location>
</feature>
<reference evidence="8 9" key="1">
    <citation type="submission" date="2017-10" db="EMBL/GenBank/DDBJ databases">
        <title>Comparative genomics in systemic dimorphic fungi from Ajellomycetaceae.</title>
        <authorList>
            <person name="Munoz J.F."/>
            <person name="Mcewen J.G."/>
            <person name="Clay O.K."/>
            <person name="Cuomo C.A."/>
        </authorList>
    </citation>
    <scope>NUCLEOTIDE SEQUENCE [LARGE SCALE GENOMIC DNA]</scope>
    <source>
        <strain evidence="8 9">UAMH7299</strain>
    </source>
</reference>
<dbReference type="Pfam" id="PF04082">
    <property type="entry name" value="Fungal_trans"/>
    <property type="match status" value="1"/>
</dbReference>
<dbReference type="AlphaFoldDB" id="A0A2B7YJH2"/>
<feature type="compositionally biased region" description="Polar residues" evidence="6">
    <location>
        <begin position="1"/>
        <end position="10"/>
    </location>
</feature>
<dbReference type="PANTHER" id="PTHR47171">
    <property type="entry name" value="FARA-RELATED"/>
    <property type="match status" value="1"/>
</dbReference>
<name>A0A2B7YJH2_POLH7</name>
<feature type="region of interest" description="Disordered" evidence="6">
    <location>
        <begin position="1"/>
        <end position="26"/>
    </location>
</feature>
<organism evidence="8 9">
    <name type="scientific">Polytolypa hystricis (strain UAMH7299)</name>
    <dbReference type="NCBI Taxonomy" id="1447883"/>
    <lineage>
        <taxon>Eukaryota</taxon>
        <taxon>Fungi</taxon>
        <taxon>Dikarya</taxon>
        <taxon>Ascomycota</taxon>
        <taxon>Pezizomycotina</taxon>
        <taxon>Eurotiomycetes</taxon>
        <taxon>Eurotiomycetidae</taxon>
        <taxon>Onygenales</taxon>
        <taxon>Onygenales incertae sedis</taxon>
        <taxon>Polytolypa</taxon>
    </lineage>
</organism>
<proteinExistence type="predicted"/>
<keyword evidence="9" id="KW-1185">Reference proteome</keyword>
<dbReference type="EMBL" id="PDNA01000038">
    <property type="protein sequence ID" value="PGH20777.1"/>
    <property type="molecule type" value="Genomic_DNA"/>
</dbReference>
<evidence type="ECO:0000259" key="7">
    <source>
        <dbReference type="SMART" id="SM00906"/>
    </source>
</evidence>
<keyword evidence="4" id="KW-0804">Transcription</keyword>
<keyword evidence="1" id="KW-0862">Zinc</keyword>
<feature type="domain" description="Xylanolytic transcriptional activator regulatory" evidence="7">
    <location>
        <begin position="164"/>
        <end position="236"/>
    </location>
</feature>
<sequence>METCTVSEATPQRADTPIGGGGGGGGGVEKLDTAEIGILRLRGAFCLPSESLQDELIDLFFHWVAPMLPVVNKTTFLAMHRDPLDSPPLLLQQAVYLAGSRVYHKKDDVESSRQHEAPDSAAFFKRAKALYDAGYERDAVTVVQSLVLMSWYWYGPEDATENGLFYWSRLATAIAQSCKMHRSAGLTHLTPSERRMWKRIWWTLFTRDRAVAAAYGRPVSILVEDMDVEMITEDDFADDQEHLASNPIAAKYFVHYVKLCKVLGIVVCHQKKGRIGQAEFAKFELALCNWMQECPKELQWQQTRHEFWPALLTASYHAIVGYLHELQPVSTCRKSSQAIALHSTSVILSILQSLISHNEISYSPPSVIYNVFIVLAIVRKQLATATPTLVLQFQKKIEVCLQVLTAISNTWPIARVIRETSEVVFSDKFFTQVFDDAISNFKNQENNQPLTAGGSATGKLHRKASPHKRRRISSEVLLPRSRLFSRASLSEQRNQVDHFARMSAAGDGNHSSAGLDFRPLNEFFDPAGDCDPQTVLNSLHASIRHGLALQDEPEGLSEDTFGFEKNMT</sequence>
<evidence type="ECO:0000256" key="3">
    <source>
        <dbReference type="ARBA" id="ARBA00023125"/>
    </source>
</evidence>
<comment type="caution">
    <text evidence="8">The sequence shown here is derived from an EMBL/GenBank/DDBJ whole genome shotgun (WGS) entry which is preliminary data.</text>
</comment>
<evidence type="ECO:0000256" key="2">
    <source>
        <dbReference type="ARBA" id="ARBA00023015"/>
    </source>
</evidence>
<feature type="compositionally biased region" description="Basic residues" evidence="6">
    <location>
        <begin position="459"/>
        <end position="471"/>
    </location>
</feature>
<accession>A0A2B7YJH2</accession>
<dbReference type="PANTHER" id="PTHR47171:SF3">
    <property type="entry name" value="FARA-RELATED"/>
    <property type="match status" value="1"/>
</dbReference>
<protein>
    <recommendedName>
        <fullName evidence="7">Xylanolytic transcriptional activator regulatory domain-containing protein</fullName>
    </recommendedName>
</protein>
<evidence type="ECO:0000256" key="6">
    <source>
        <dbReference type="SAM" id="MobiDB-lite"/>
    </source>
</evidence>
<dbReference type="InterPro" id="IPR052073">
    <property type="entry name" value="Amide_Lactam_Regulators"/>
</dbReference>